<proteinExistence type="inferred from homology"/>
<evidence type="ECO:0000256" key="1">
    <source>
        <dbReference type="ARBA" id="ARBA00000830"/>
    </source>
</evidence>
<feature type="active site" description="Nucleophile" evidence="10">
    <location>
        <position position="20"/>
    </location>
</feature>
<dbReference type="GO" id="GO:0005829">
    <property type="term" value="C:cytosol"/>
    <property type="evidence" value="ECO:0007669"/>
    <property type="project" value="TreeGrafter"/>
</dbReference>
<dbReference type="GO" id="GO:0008967">
    <property type="term" value="F:phosphoglycolate phosphatase activity"/>
    <property type="evidence" value="ECO:0007669"/>
    <property type="project" value="UniProtKB-UniRule"/>
</dbReference>
<evidence type="ECO:0000256" key="3">
    <source>
        <dbReference type="ARBA" id="ARBA00004818"/>
    </source>
</evidence>
<dbReference type="SUPFAM" id="SSF56784">
    <property type="entry name" value="HAD-like"/>
    <property type="match status" value="1"/>
</dbReference>
<dbReference type="FunFam" id="3.40.50.1000:FF:000022">
    <property type="entry name" value="Phosphoglycolate phosphatase"/>
    <property type="match status" value="1"/>
</dbReference>
<keyword evidence="7 10" id="KW-0378">Hydrolase</keyword>
<evidence type="ECO:0000313" key="12">
    <source>
        <dbReference type="Proteomes" id="UP000202440"/>
    </source>
</evidence>
<evidence type="ECO:0000256" key="2">
    <source>
        <dbReference type="ARBA" id="ARBA00001946"/>
    </source>
</evidence>
<dbReference type="InterPro" id="IPR050155">
    <property type="entry name" value="HAD-like_hydrolase_sf"/>
</dbReference>
<dbReference type="CDD" id="cd16417">
    <property type="entry name" value="HAD_PGPase"/>
    <property type="match status" value="1"/>
</dbReference>
<dbReference type="PRINTS" id="PR00413">
    <property type="entry name" value="HADHALOGNASE"/>
</dbReference>
<dbReference type="SFLD" id="SFLDS00003">
    <property type="entry name" value="Haloacid_Dehalogenase"/>
    <property type="match status" value="1"/>
</dbReference>
<dbReference type="RefSeq" id="WP_094061269.1">
    <property type="nucleotide sequence ID" value="NZ_CP022530.1"/>
</dbReference>
<dbReference type="NCBIfam" id="NF009695">
    <property type="entry name" value="PRK13222.1-2"/>
    <property type="match status" value="1"/>
</dbReference>
<name>A0A222FNF6_9GAMM</name>
<evidence type="ECO:0000256" key="9">
    <source>
        <dbReference type="ARBA" id="ARBA00023277"/>
    </source>
</evidence>
<dbReference type="InterPro" id="IPR036412">
    <property type="entry name" value="HAD-like_sf"/>
</dbReference>
<dbReference type="NCBIfam" id="TIGR01509">
    <property type="entry name" value="HAD-SF-IA-v3"/>
    <property type="match status" value="1"/>
</dbReference>
<organism evidence="11 12">
    <name type="scientific">Bacterioplanes sanyensis</name>
    <dbReference type="NCBI Taxonomy" id="1249553"/>
    <lineage>
        <taxon>Bacteria</taxon>
        <taxon>Pseudomonadati</taxon>
        <taxon>Pseudomonadota</taxon>
        <taxon>Gammaproteobacteria</taxon>
        <taxon>Oceanospirillales</taxon>
        <taxon>Oceanospirillaceae</taxon>
        <taxon>Bacterioplanes</taxon>
    </lineage>
</organism>
<dbReference type="InterPro" id="IPR037512">
    <property type="entry name" value="PGPase_prok"/>
</dbReference>
<evidence type="ECO:0000256" key="8">
    <source>
        <dbReference type="ARBA" id="ARBA00022842"/>
    </source>
</evidence>
<keyword evidence="6 10" id="KW-0479">Metal-binding</keyword>
<dbReference type="Gene3D" id="3.40.50.1000">
    <property type="entry name" value="HAD superfamily/HAD-like"/>
    <property type="match status" value="1"/>
</dbReference>
<dbReference type="GO" id="GO:0006281">
    <property type="term" value="P:DNA repair"/>
    <property type="evidence" value="ECO:0007669"/>
    <property type="project" value="TreeGrafter"/>
</dbReference>
<evidence type="ECO:0000256" key="6">
    <source>
        <dbReference type="ARBA" id="ARBA00022723"/>
    </source>
</evidence>
<dbReference type="GO" id="GO:0046872">
    <property type="term" value="F:metal ion binding"/>
    <property type="evidence" value="ECO:0007669"/>
    <property type="project" value="UniProtKB-KW"/>
</dbReference>
<evidence type="ECO:0000313" key="11">
    <source>
        <dbReference type="EMBL" id="ASP40096.1"/>
    </source>
</evidence>
<reference evidence="11 12" key="1">
    <citation type="submission" date="2017-07" db="EMBL/GenBank/DDBJ databases">
        <title>Annotated genome sequence of Bacterioplanes sanyensis isolated from Red Sea.</title>
        <authorList>
            <person name="Rehman Z.U."/>
        </authorList>
    </citation>
    <scope>NUCLEOTIDE SEQUENCE [LARGE SCALE GENOMIC DNA]</scope>
    <source>
        <strain evidence="11 12">NV9</strain>
    </source>
</reference>
<dbReference type="InterPro" id="IPR041492">
    <property type="entry name" value="HAD_2"/>
</dbReference>
<dbReference type="Proteomes" id="UP000202440">
    <property type="component" value="Chromosome"/>
</dbReference>
<dbReference type="PANTHER" id="PTHR43434:SF1">
    <property type="entry name" value="PHOSPHOGLYCOLATE PHOSPHATASE"/>
    <property type="match status" value="1"/>
</dbReference>
<dbReference type="GO" id="GO:0046295">
    <property type="term" value="P:glycolate biosynthetic process"/>
    <property type="evidence" value="ECO:0007669"/>
    <property type="project" value="UniProtKB-UniRule"/>
</dbReference>
<comment type="pathway">
    <text evidence="3 10">Organic acid metabolism; glycolate biosynthesis; glycolate from 2-phosphoglycolate: step 1/1.</text>
</comment>
<keyword evidence="9 10" id="KW-0119">Carbohydrate metabolism</keyword>
<comment type="similarity">
    <text evidence="4 10">Belongs to the HAD-like hydrolase superfamily. CbbY/CbbZ/Gph/YieH family.</text>
</comment>
<dbReference type="InterPro" id="IPR023214">
    <property type="entry name" value="HAD_sf"/>
</dbReference>
<keyword evidence="8 10" id="KW-0460">Magnesium</keyword>
<dbReference type="KEGG" id="bsan:CHH28_16070"/>
<dbReference type="EC" id="3.1.3.18" evidence="5 10"/>
<dbReference type="Pfam" id="PF13419">
    <property type="entry name" value="HAD_2"/>
    <property type="match status" value="1"/>
</dbReference>
<dbReference type="UniPathway" id="UPA00865">
    <property type="reaction ID" value="UER00834"/>
</dbReference>
<gene>
    <name evidence="11" type="ORF">CHH28_16070</name>
</gene>
<dbReference type="OrthoDB" id="9776368at2"/>
<accession>A0A222FNF6</accession>
<dbReference type="SFLD" id="SFLDG01135">
    <property type="entry name" value="C1.5.6:_HAD__Beta-PGM__Phospha"/>
    <property type="match status" value="1"/>
</dbReference>
<evidence type="ECO:0000256" key="10">
    <source>
        <dbReference type="HAMAP-Rule" id="MF_00495"/>
    </source>
</evidence>
<evidence type="ECO:0000256" key="4">
    <source>
        <dbReference type="ARBA" id="ARBA00006171"/>
    </source>
</evidence>
<dbReference type="NCBIfam" id="TIGR01549">
    <property type="entry name" value="HAD-SF-IA-v1"/>
    <property type="match status" value="1"/>
</dbReference>
<sequence length="229" mass="24873">MAEWHARVLARFTPELVLFDLDGTLIDSVPDLTTAIDAMLQQLGRAPAGREQVSHWVGNGADALVRRALTAGDETAAWLLTSEQVAPARQAFDQAYMQALHHATGAYDGVEEFLRSSPAPMVLVTNKPRVFTEPLLQSLGWQPYFQLLLCGDDLAQKKPHPAPLLHACEQLGVAPQQALMVGDSRNDVEAAKAASIACAAVSYGYNHGEPIADSQPDWLLDDIRQLLAL</sequence>
<feature type="binding site" evidence="10">
    <location>
        <position position="22"/>
    </location>
    <ligand>
        <name>Mg(2+)</name>
        <dbReference type="ChEBI" id="CHEBI:18420"/>
    </ligand>
</feature>
<protein>
    <recommendedName>
        <fullName evidence="5 10">Phosphoglycolate phosphatase</fullName>
        <shortName evidence="10">PGP</shortName>
        <shortName evidence="10">PGPase</shortName>
        <ecNumber evidence="5 10">3.1.3.18</ecNumber>
    </recommendedName>
</protein>
<comment type="catalytic activity">
    <reaction evidence="1 10">
        <text>2-phosphoglycolate + H2O = glycolate + phosphate</text>
        <dbReference type="Rhea" id="RHEA:14369"/>
        <dbReference type="ChEBI" id="CHEBI:15377"/>
        <dbReference type="ChEBI" id="CHEBI:29805"/>
        <dbReference type="ChEBI" id="CHEBI:43474"/>
        <dbReference type="ChEBI" id="CHEBI:58033"/>
        <dbReference type="EC" id="3.1.3.18"/>
    </reaction>
</comment>
<dbReference type="Gene3D" id="1.10.150.240">
    <property type="entry name" value="Putative phosphatase, domain 2"/>
    <property type="match status" value="1"/>
</dbReference>
<feature type="binding site" evidence="10">
    <location>
        <position position="20"/>
    </location>
    <ligand>
        <name>Mg(2+)</name>
        <dbReference type="ChEBI" id="CHEBI:18420"/>
    </ligand>
</feature>
<dbReference type="GO" id="GO:0005975">
    <property type="term" value="P:carbohydrate metabolic process"/>
    <property type="evidence" value="ECO:0007669"/>
    <property type="project" value="InterPro"/>
</dbReference>
<dbReference type="PANTHER" id="PTHR43434">
    <property type="entry name" value="PHOSPHOGLYCOLATE PHOSPHATASE"/>
    <property type="match status" value="1"/>
</dbReference>
<comment type="cofactor">
    <cofactor evidence="2 10">
        <name>Mg(2+)</name>
        <dbReference type="ChEBI" id="CHEBI:18420"/>
    </cofactor>
</comment>
<dbReference type="InterPro" id="IPR023198">
    <property type="entry name" value="PGP-like_dom2"/>
</dbReference>
<dbReference type="InterPro" id="IPR006439">
    <property type="entry name" value="HAD-SF_hydro_IA"/>
</dbReference>
<evidence type="ECO:0000256" key="5">
    <source>
        <dbReference type="ARBA" id="ARBA00013078"/>
    </source>
</evidence>
<dbReference type="SFLD" id="SFLDG01129">
    <property type="entry name" value="C1.5:_HAD__Beta-PGM__Phosphata"/>
    <property type="match status" value="1"/>
</dbReference>
<dbReference type="EMBL" id="CP022530">
    <property type="protein sequence ID" value="ASP40096.1"/>
    <property type="molecule type" value="Genomic_DNA"/>
</dbReference>
<feature type="binding site" evidence="10">
    <location>
        <position position="183"/>
    </location>
    <ligand>
        <name>Mg(2+)</name>
        <dbReference type="ChEBI" id="CHEBI:18420"/>
    </ligand>
</feature>
<keyword evidence="12" id="KW-1185">Reference proteome</keyword>
<dbReference type="AlphaFoldDB" id="A0A222FNF6"/>
<dbReference type="HAMAP" id="MF_00495">
    <property type="entry name" value="GPH_hydrolase_bact"/>
    <property type="match status" value="1"/>
</dbReference>
<dbReference type="NCBIfam" id="TIGR01449">
    <property type="entry name" value="PGP_bact"/>
    <property type="match status" value="1"/>
</dbReference>
<evidence type="ECO:0000256" key="7">
    <source>
        <dbReference type="ARBA" id="ARBA00022801"/>
    </source>
</evidence>
<comment type="function">
    <text evidence="10">Specifically catalyzes the dephosphorylation of 2-phosphoglycolate. Is involved in the dissimilation of the intracellular 2-phosphoglycolate formed during the DNA repair of 3'-phosphoglycolate ends, a major class of DNA lesions induced by oxidative stress.</text>
</comment>